<dbReference type="KEGG" id="bsen:DP114_21160"/>
<dbReference type="PANTHER" id="PTHR11695:SF294">
    <property type="entry name" value="RETICULON-4-INTERACTING PROTEIN 1, MITOCHONDRIAL"/>
    <property type="match status" value="1"/>
</dbReference>
<dbReference type="InterPro" id="IPR050700">
    <property type="entry name" value="YIM1/Zinc_Alcohol_DH_Fams"/>
</dbReference>
<dbReference type="AlphaFoldDB" id="A0A856MLK2"/>
<dbReference type="InterPro" id="IPR020843">
    <property type="entry name" value="ER"/>
</dbReference>
<reference evidence="3 4" key="1">
    <citation type="submission" date="2018-06" db="EMBL/GenBank/DDBJ databases">
        <title>Comparative genomics of Brasilonema spp. strains.</title>
        <authorList>
            <person name="Alvarenga D.O."/>
            <person name="Fiore M.F."/>
            <person name="Varani A.M."/>
        </authorList>
    </citation>
    <scope>NUCLEOTIDE SEQUENCE [LARGE SCALE GENOMIC DNA]</scope>
    <source>
        <strain evidence="3 4">CENA114</strain>
    </source>
</reference>
<evidence type="ECO:0000256" key="1">
    <source>
        <dbReference type="ARBA" id="ARBA00023002"/>
    </source>
</evidence>
<feature type="domain" description="Enoyl reductase (ER)" evidence="2">
    <location>
        <begin position="10"/>
        <end position="306"/>
    </location>
</feature>
<dbReference type="SUPFAM" id="SSF51735">
    <property type="entry name" value="NAD(P)-binding Rossmann-fold domains"/>
    <property type="match status" value="1"/>
</dbReference>
<name>A0A856MLK2_9CYAN</name>
<dbReference type="RefSeq" id="WP_169265057.1">
    <property type="nucleotide sequence ID" value="NZ_CAWOXK010000001.1"/>
</dbReference>
<dbReference type="Pfam" id="PF08240">
    <property type="entry name" value="ADH_N"/>
    <property type="match status" value="1"/>
</dbReference>
<dbReference type="GO" id="GO:0016491">
    <property type="term" value="F:oxidoreductase activity"/>
    <property type="evidence" value="ECO:0007669"/>
    <property type="project" value="UniProtKB-KW"/>
</dbReference>
<dbReference type="Proteomes" id="UP000503129">
    <property type="component" value="Chromosome"/>
</dbReference>
<sequence>MKAIVINAYGNEDVLNYVDVERPEPKANEVLVKVRAAAVNPAEWKVRDGMGEAFGLKLPLILGGDIAGIVEEVGEAVESFKKGDAVYGLTASGGFSGGYAEYAVAKADAIAPKPESLNFEEAAAIPIGALTAWQAMFDLANLSSGQRILITGASGGVGSMAVQLAKAKGAIVIGTASGRNEQFVRDLGADEFVDYTRQPFEEVVKDVDVVFDTVGGDTLERAFQTLKKGGFLVTSAQTPSEEKAKEFGTEAAFVFCKPNAGQLTEINRLIEEGKLKIHIETVLPLTEVKKAHQLSQSGRTRGKIVLQVGT</sequence>
<dbReference type="Gene3D" id="3.40.50.720">
    <property type="entry name" value="NAD(P)-binding Rossmann-like Domain"/>
    <property type="match status" value="1"/>
</dbReference>
<dbReference type="SMART" id="SM00829">
    <property type="entry name" value="PKS_ER"/>
    <property type="match status" value="1"/>
</dbReference>
<accession>A0A856MLK2</accession>
<dbReference type="PANTHER" id="PTHR11695">
    <property type="entry name" value="ALCOHOL DEHYDROGENASE RELATED"/>
    <property type="match status" value="1"/>
</dbReference>
<dbReference type="InterPro" id="IPR011032">
    <property type="entry name" value="GroES-like_sf"/>
</dbReference>
<dbReference type="EMBL" id="CP030118">
    <property type="protein sequence ID" value="QDL10067.1"/>
    <property type="molecule type" value="Genomic_DNA"/>
</dbReference>
<protein>
    <submittedName>
        <fullName evidence="3">NADP-dependent oxidoreductase</fullName>
    </submittedName>
</protein>
<dbReference type="PROSITE" id="PS01162">
    <property type="entry name" value="QOR_ZETA_CRYSTAL"/>
    <property type="match status" value="1"/>
</dbReference>
<evidence type="ECO:0000259" key="2">
    <source>
        <dbReference type="SMART" id="SM00829"/>
    </source>
</evidence>
<dbReference type="InterPro" id="IPR013154">
    <property type="entry name" value="ADH-like_N"/>
</dbReference>
<evidence type="ECO:0000313" key="4">
    <source>
        <dbReference type="Proteomes" id="UP000503129"/>
    </source>
</evidence>
<gene>
    <name evidence="3" type="ORF">DP114_21160</name>
</gene>
<dbReference type="Pfam" id="PF13602">
    <property type="entry name" value="ADH_zinc_N_2"/>
    <property type="match status" value="1"/>
</dbReference>
<dbReference type="SUPFAM" id="SSF50129">
    <property type="entry name" value="GroES-like"/>
    <property type="match status" value="1"/>
</dbReference>
<dbReference type="CDD" id="cd05289">
    <property type="entry name" value="MDR_like_2"/>
    <property type="match status" value="1"/>
</dbReference>
<keyword evidence="1" id="KW-0560">Oxidoreductase</keyword>
<organism evidence="3 4">
    <name type="scientific">Brasilonema sennae CENA114</name>
    <dbReference type="NCBI Taxonomy" id="415709"/>
    <lineage>
        <taxon>Bacteria</taxon>
        <taxon>Bacillati</taxon>
        <taxon>Cyanobacteriota</taxon>
        <taxon>Cyanophyceae</taxon>
        <taxon>Nostocales</taxon>
        <taxon>Scytonemataceae</taxon>
        <taxon>Brasilonema</taxon>
        <taxon>Bromeliae group (in: Brasilonema)</taxon>
    </lineage>
</organism>
<evidence type="ECO:0000313" key="3">
    <source>
        <dbReference type="EMBL" id="QDL10067.1"/>
    </source>
</evidence>
<dbReference type="GO" id="GO:0008270">
    <property type="term" value="F:zinc ion binding"/>
    <property type="evidence" value="ECO:0007669"/>
    <property type="project" value="InterPro"/>
</dbReference>
<keyword evidence="4" id="KW-1185">Reference proteome</keyword>
<proteinExistence type="predicted"/>
<dbReference type="Gene3D" id="3.90.180.10">
    <property type="entry name" value="Medium-chain alcohol dehydrogenases, catalytic domain"/>
    <property type="match status" value="1"/>
</dbReference>
<dbReference type="InterPro" id="IPR036291">
    <property type="entry name" value="NAD(P)-bd_dom_sf"/>
</dbReference>
<dbReference type="InterPro" id="IPR002364">
    <property type="entry name" value="Quin_OxRdtase/zeta-crystal_CS"/>
</dbReference>